<organism evidence="1">
    <name type="scientific">Macaca fascicularis</name>
    <name type="common">Crab-eating macaque</name>
    <name type="synonym">Cynomolgus monkey</name>
    <dbReference type="NCBI Taxonomy" id="9541"/>
    <lineage>
        <taxon>Eukaryota</taxon>
        <taxon>Metazoa</taxon>
        <taxon>Chordata</taxon>
        <taxon>Craniata</taxon>
        <taxon>Vertebrata</taxon>
        <taxon>Euteleostomi</taxon>
        <taxon>Mammalia</taxon>
        <taxon>Eutheria</taxon>
        <taxon>Euarchontoglires</taxon>
        <taxon>Primates</taxon>
        <taxon>Haplorrhini</taxon>
        <taxon>Catarrhini</taxon>
        <taxon>Cercopithecidae</taxon>
        <taxon>Cercopithecinae</taxon>
        <taxon>Macaca</taxon>
    </lineage>
</organism>
<reference evidence="1" key="1">
    <citation type="journal article" date="2007" name="PLoS Biol.">
        <title>Rate of evolution in brain-expressed genes in humans and other primates.</title>
        <authorList>
            <person name="Wang H.-Y."/>
            <person name="Chien H.-C."/>
            <person name="Osada N."/>
            <person name="Hashimoto K."/>
            <person name="Sugano S."/>
            <person name="Gojobori T."/>
            <person name="Chou C.-K."/>
            <person name="Tsai S.-F."/>
            <person name="Wu C.-I."/>
            <person name="Shen C.-K.J."/>
        </authorList>
    </citation>
    <scope>NUCLEOTIDE SEQUENCE</scope>
</reference>
<protein>
    <submittedName>
        <fullName evidence="1">Macaca fascicularis brain cDNA clone: QtrA-15048, similar to human dynactin 1 (p150, glued homolog, Drosophila) (DCTN1),transcript variant 2, mRNA, RefSeq: NM_023019.1</fullName>
    </submittedName>
</protein>
<name>I7GND7_MACFA</name>
<accession>I7GND7</accession>
<evidence type="ECO:0000313" key="1">
    <source>
        <dbReference type="EMBL" id="BAE91218.1"/>
    </source>
</evidence>
<sequence>MHVRQNWSCGSSWTWRARGFVRPRSVWRQPRRRLQTTSRPLRSTAS</sequence>
<dbReference type="EMBL" id="AB174156">
    <property type="protein sequence ID" value="BAE91218.1"/>
    <property type="molecule type" value="mRNA"/>
</dbReference>
<dbReference type="AlphaFoldDB" id="I7GND7"/>
<proteinExistence type="evidence at transcript level"/>